<dbReference type="AlphaFoldDB" id="A0A2M9YQZ2"/>
<reference evidence="3 4" key="1">
    <citation type="submission" date="2017-07" db="EMBL/GenBank/DDBJ databases">
        <title>Leptospira spp. isolated from tropical soils.</title>
        <authorList>
            <person name="Thibeaux R."/>
            <person name="Iraola G."/>
            <person name="Ferres I."/>
            <person name="Bierque E."/>
            <person name="Girault D."/>
            <person name="Soupe-Gilbert M.-E."/>
            <person name="Picardeau M."/>
            <person name="Goarant C."/>
        </authorList>
    </citation>
    <scope>NUCLEOTIDE SEQUENCE [LARGE SCALE GENOMIC DNA]</scope>
    <source>
        <strain evidence="1 4">FH2-B-C1</strain>
        <strain evidence="2 3">FH2-B-D1</strain>
    </source>
</reference>
<gene>
    <name evidence="2" type="ORF">CH376_10315</name>
    <name evidence="1" type="ORF">CH380_08110</name>
</gene>
<name>A0A2M9YQZ2_9LEPT</name>
<comment type="caution">
    <text evidence="1">The sequence shown here is derived from an EMBL/GenBank/DDBJ whole genome shotgun (WGS) entry which is preliminary data.</text>
</comment>
<evidence type="ECO:0000313" key="1">
    <source>
        <dbReference type="EMBL" id="PJZ53952.1"/>
    </source>
</evidence>
<dbReference type="RefSeq" id="WP_100785227.1">
    <property type="nucleotide sequence ID" value="NZ_NPDU01000022.1"/>
</dbReference>
<keyword evidence="3" id="KW-1185">Reference proteome</keyword>
<organism evidence="1 4">
    <name type="scientific">Leptospira adleri</name>
    <dbReference type="NCBI Taxonomy" id="2023186"/>
    <lineage>
        <taxon>Bacteria</taxon>
        <taxon>Pseudomonadati</taxon>
        <taxon>Spirochaetota</taxon>
        <taxon>Spirochaetia</taxon>
        <taxon>Leptospirales</taxon>
        <taxon>Leptospiraceae</taxon>
        <taxon>Leptospira</taxon>
    </lineage>
</organism>
<dbReference type="Proteomes" id="UP000232149">
    <property type="component" value="Unassembled WGS sequence"/>
</dbReference>
<dbReference type="EMBL" id="NPDV01000005">
    <property type="protein sequence ID" value="PJZ53952.1"/>
    <property type="molecule type" value="Genomic_DNA"/>
</dbReference>
<dbReference type="EMBL" id="NPDU01000022">
    <property type="protein sequence ID" value="PJZ62040.1"/>
    <property type="molecule type" value="Genomic_DNA"/>
</dbReference>
<dbReference type="NCBIfam" id="NF047529">
    <property type="entry name" value="SrpA"/>
    <property type="match status" value="1"/>
</dbReference>
<evidence type="ECO:0000313" key="4">
    <source>
        <dbReference type="Proteomes" id="UP000232188"/>
    </source>
</evidence>
<evidence type="ECO:0000313" key="3">
    <source>
        <dbReference type="Proteomes" id="UP000232149"/>
    </source>
</evidence>
<evidence type="ECO:0008006" key="5">
    <source>
        <dbReference type="Google" id="ProtNLM"/>
    </source>
</evidence>
<protein>
    <recommendedName>
        <fullName evidence="5">Lipoprotein</fullName>
    </recommendedName>
</protein>
<accession>A0A2M9YQZ2</accession>
<dbReference type="Proteomes" id="UP000232188">
    <property type="component" value="Unassembled WGS sequence"/>
</dbReference>
<evidence type="ECO:0000313" key="2">
    <source>
        <dbReference type="EMBL" id="PJZ62040.1"/>
    </source>
</evidence>
<dbReference type="PROSITE" id="PS51257">
    <property type="entry name" value="PROKAR_LIPOPROTEIN"/>
    <property type="match status" value="1"/>
</dbReference>
<sequence length="424" mass="45328">MKQNRNKTERNLWQVAAFAIAVLFSVTSCKKEKNDNMNLLLAAAILSGPNGTATFNFSNTNGLLAARTQDSSHFSLLPDSIGQTSGLLTDLAGEDPQAYGDGAADGFNDKFLTPEAAGIQVCQIVAYKSVSKGGPAKGTETLANANFLSFKSEAPASPFGDLGPCAAFSTMGITNLNGTVKASLPIRQIPEGEKSDYDRIGLVIRAFSYYFKPSDVPENSYRYVDLILNKPITPNVPGMEGFVMAERGDVSPDIFSPDSPQSFLTSPSFIFPDLLSGSEGRNSFSFSESFIDASSGSFLRIPGSQGDQVFGNNLNSPLPPGISYTSNSQKLKFKIPTSASSLGANEPYILVVDLDSTKGKNGNLVFNVSVDKTLFWDSTAGDNVFSPQLDAADRPNATSGIDNLTNTARRNLIFHLPTILSETK</sequence>
<proteinExistence type="predicted"/>